<reference evidence="18" key="1">
    <citation type="submission" date="2018-01" db="EMBL/GenBank/DDBJ databases">
        <authorList>
            <person name="Regsiter A."/>
            <person name="William W."/>
        </authorList>
    </citation>
    <scope>NUCLEOTIDE SEQUENCE</scope>
    <source>
        <strain evidence="18">TRIP AH-1</strain>
    </source>
</reference>
<dbReference type="PANTHER" id="PTHR43105:SF14">
    <property type="entry name" value="FORMATE DEHYDROGENASE H"/>
    <property type="match status" value="1"/>
</dbReference>
<dbReference type="InterPro" id="IPR006656">
    <property type="entry name" value="Mopterin_OxRdtase"/>
</dbReference>
<dbReference type="NCBIfam" id="TIGR01591">
    <property type="entry name" value="Fdh-alpha"/>
    <property type="match status" value="1"/>
</dbReference>
<evidence type="ECO:0000259" key="17">
    <source>
        <dbReference type="Pfam" id="PF01568"/>
    </source>
</evidence>
<dbReference type="GO" id="GO:0051539">
    <property type="term" value="F:4 iron, 4 sulfur cluster binding"/>
    <property type="evidence" value="ECO:0007669"/>
    <property type="project" value="UniProtKB-KW"/>
</dbReference>
<evidence type="ECO:0000256" key="5">
    <source>
        <dbReference type="ARBA" id="ARBA00022723"/>
    </source>
</evidence>
<dbReference type="Pfam" id="PF00384">
    <property type="entry name" value="Molybdopterin"/>
    <property type="match status" value="1"/>
</dbReference>
<dbReference type="GO" id="GO:0016020">
    <property type="term" value="C:membrane"/>
    <property type="evidence" value="ECO:0007669"/>
    <property type="project" value="TreeGrafter"/>
</dbReference>
<feature type="domain" description="Molybdopterin dinucleotide-binding" evidence="17">
    <location>
        <begin position="415"/>
        <end position="521"/>
    </location>
</feature>
<dbReference type="PANTHER" id="PTHR43105">
    <property type="entry name" value="RESPIRATORY NITRATE REDUCTASE"/>
    <property type="match status" value="1"/>
</dbReference>
<name>A0A445MRW3_9BACT</name>
<keyword evidence="4" id="KW-0500">Molybdenum</keyword>
<proteinExistence type="predicted"/>
<keyword evidence="12" id="KW-0534">Nitrate assimilation</keyword>
<dbReference type="InterPro" id="IPR050123">
    <property type="entry name" value="Prok_molybdopt-oxidoreductase"/>
</dbReference>
<keyword evidence="11" id="KW-0411">Iron-sulfur</keyword>
<dbReference type="GO" id="GO:0046872">
    <property type="term" value="F:metal ion binding"/>
    <property type="evidence" value="ECO:0007669"/>
    <property type="project" value="UniProtKB-KW"/>
</dbReference>
<dbReference type="GO" id="GO:0015942">
    <property type="term" value="P:formate metabolic process"/>
    <property type="evidence" value="ECO:0007669"/>
    <property type="project" value="InterPro"/>
</dbReference>
<dbReference type="GO" id="GO:0008863">
    <property type="term" value="F:formate dehydrogenase (NAD+) activity"/>
    <property type="evidence" value="ECO:0007669"/>
    <property type="project" value="InterPro"/>
</dbReference>
<evidence type="ECO:0000256" key="2">
    <source>
        <dbReference type="ARBA" id="ARBA00001966"/>
    </source>
</evidence>
<dbReference type="EMBL" id="OJIN01000031">
    <property type="protein sequence ID" value="SPD72196.1"/>
    <property type="molecule type" value="Genomic_DNA"/>
</dbReference>
<comment type="cofactor">
    <cofactor evidence="1">
        <name>Mo-bis(molybdopterin guanine dinucleotide)</name>
        <dbReference type="ChEBI" id="CHEBI:60539"/>
    </cofactor>
</comment>
<feature type="domain" description="Molybdopterin oxidoreductase" evidence="16">
    <location>
        <begin position="1"/>
        <end position="333"/>
    </location>
</feature>
<dbReference type="FunFam" id="2.40.40.20:FF:000005">
    <property type="entry name" value="Periplasmic nitrate reductase"/>
    <property type="match status" value="1"/>
</dbReference>
<dbReference type="InterPro" id="IPR009010">
    <property type="entry name" value="Asp_de-COase-like_dom_sf"/>
</dbReference>
<accession>A0A445MRW3</accession>
<dbReference type="GO" id="GO:0003954">
    <property type="term" value="F:NADH dehydrogenase activity"/>
    <property type="evidence" value="ECO:0007669"/>
    <property type="project" value="TreeGrafter"/>
</dbReference>
<evidence type="ECO:0000256" key="12">
    <source>
        <dbReference type="ARBA" id="ARBA00023063"/>
    </source>
</evidence>
<evidence type="ECO:0000256" key="1">
    <source>
        <dbReference type="ARBA" id="ARBA00001942"/>
    </source>
</evidence>
<keyword evidence="9" id="KW-0560">Oxidoreductase</keyword>
<keyword evidence="8" id="KW-0249">Electron transport</keyword>
<dbReference type="EC" id="1.9.6.1" evidence="15"/>
<evidence type="ECO:0000256" key="10">
    <source>
        <dbReference type="ARBA" id="ARBA00023004"/>
    </source>
</evidence>
<evidence type="ECO:0000256" key="9">
    <source>
        <dbReference type="ARBA" id="ARBA00023002"/>
    </source>
</evidence>
<evidence type="ECO:0000259" key="16">
    <source>
        <dbReference type="Pfam" id="PF00384"/>
    </source>
</evidence>
<evidence type="ECO:0000256" key="11">
    <source>
        <dbReference type="ARBA" id="ARBA00023014"/>
    </source>
</evidence>
<comment type="catalytic activity">
    <reaction evidence="13">
        <text>2 Fe(II)-[cytochrome] + nitrate + 2 H(+) = 2 Fe(III)-[cytochrome] + nitrite + H2O</text>
        <dbReference type="Rhea" id="RHEA:12909"/>
        <dbReference type="Rhea" id="RHEA-COMP:11777"/>
        <dbReference type="Rhea" id="RHEA-COMP:11778"/>
        <dbReference type="ChEBI" id="CHEBI:15377"/>
        <dbReference type="ChEBI" id="CHEBI:15378"/>
        <dbReference type="ChEBI" id="CHEBI:16301"/>
        <dbReference type="ChEBI" id="CHEBI:17632"/>
        <dbReference type="ChEBI" id="CHEBI:29033"/>
        <dbReference type="ChEBI" id="CHEBI:29034"/>
        <dbReference type="EC" id="1.9.6.1"/>
    </reaction>
</comment>
<evidence type="ECO:0000256" key="4">
    <source>
        <dbReference type="ARBA" id="ARBA00022505"/>
    </source>
</evidence>
<keyword evidence="8" id="KW-0813">Transport</keyword>
<dbReference type="InterPro" id="IPR006657">
    <property type="entry name" value="MoPterin_dinucl-bd_dom"/>
</dbReference>
<dbReference type="GO" id="GO:0022904">
    <property type="term" value="P:respiratory electron transport chain"/>
    <property type="evidence" value="ECO:0007669"/>
    <property type="project" value="TreeGrafter"/>
</dbReference>
<dbReference type="GO" id="GO:0043546">
    <property type="term" value="F:molybdopterin cofactor binding"/>
    <property type="evidence" value="ECO:0007669"/>
    <property type="project" value="InterPro"/>
</dbReference>
<evidence type="ECO:0000313" key="18">
    <source>
        <dbReference type="EMBL" id="SPD72196.1"/>
    </source>
</evidence>
<evidence type="ECO:0000256" key="14">
    <source>
        <dbReference type="ARBA" id="ARBA00055000"/>
    </source>
</evidence>
<keyword evidence="7" id="KW-0574">Periplasm</keyword>
<dbReference type="Pfam" id="PF01568">
    <property type="entry name" value="Molydop_binding"/>
    <property type="match status" value="1"/>
</dbReference>
<evidence type="ECO:0000256" key="6">
    <source>
        <dbReference type="ARBA" id="ARBA00022729"/>
    </source>
</evidence>
<dbReference type="InterPro" id="IPR041925">
    <property type="entry name" value="CT_Formate-Dh_H"/>
</dbReference>
<keyword evidence="10" id="KW-0408">Iron</keyword>
<dbReference type="GO" id="GO:0050140">
    <property type="term" value="F:nitrate reductase (cytochrome) activity"/>
    <property type="evidence" value="ECO:0007669"/>
    <property type="project" value="UniProtKB-EC"/>
</dbReference>
<evidence type="ECO:0000256" key="7">
    <source>
        <dbReference type="ARBA" id="ARBA00022764"/>
    </source>
</evidence>
<sequence length="528" mass="58673">MTNTIGDVEDAEVILVTGSNTTENHPVLSSFIKRAVKFKNAKLIVVDPRRIKLTEFAHLWLRPKLGTDVAWLNGLMHVIIAEDLHDKAFIENRTTDFEKLKSMVEKFTPDYVKQITGIPEARIIEAARLYAGARAGAILYCMGITQHTTGTDNVKSLANLAMLCGNLGIAGGGVNPLRGQNNVQGACDMGGLPNVFSGYRPVTDATVRKEMEGAWGVSDLPEKPGLTVTKMVPMAHTGEIKALYIIGENPMVSDADLNHAEKSLSHLDFLVVQDIFMTETGMMADVVLPSACFAEKDGTFSNTERRVQRVRKAVDAPKDAWNDWRITSEIAKRMGYPMNYKSSQEIFEEIARLTPSYAGISYERIERQGLYWPCPTQDHPGTPILHTQEFTRGKGMFHAIDYIPPAEKTDDEYPLYLTTGRVLYHYHTGTMTRRTEGLNERAPESFVEISAEDAKRFGVEDESMITVASRRGEINVRAKVSKMVEEGTVFIPFHYAEAAANKLTHAALDPVSNIPEYKVCAIRLSRAA</sequence>
<gene>
    <name evidence="18" type="ORF">PITCH_A1260019</name>
</gene>
<evidence type="ECO:0000256" key="8">
    <source>
        <dbReference type="ARBA" id="ARBA00022982"/>
    </source>
</evidence>
<dbReference type="Gene3D" id="3.40.50.740">
    <property type="match status" value="1"/>
</dbReference>
<organism evidence="18">
    <name type="scientific">uncultured Desulfobacterium sp</name>
    <dbReference type="NCBI Taxonomy" id="201089"/>
    <lineage>
        <taxon>Bacteria</taxon>
        <taxon>Pseudomonadati</taxon>
        <taxon>Thermodesulfobacteriota</taxon>
        <taxon>Desulfobacteria</taxon>
        <taxon>Desulfobacterales</taxon>
        <taxon>Desulfobacteriaceae</taxon>
        <taxon>Desulfobacterium</taxon>
        <taxon>environmental samples</taxon>
    </lineage>
</organism>
<comment type="function">
    <text evidence="14">Catalytic subunit of the periplasmic nitrate reductase complex NapAB. Receives electrons from NapB and catalyzes the reduction of nitrate to nitrite.</text>
</comment>
<dbReference type="SUPFAM" id="SSF50692">
    <property type="entry name" value="ADC-like"/>
    <property type="match status" value="1"/>
</dbReference>
<evidence type="ECO:0000256" key="13">
    <source>
        <dbReference type="ARBA" id="ARBA00052176"/>
    </source>
</evidence>
<dbReference type="GO" id="GO:0042128">
    <property type="term" value="P:nitrate assimilation"/>
    <property type="evidence" value="ECO:0007669"/>
    <property type="project" value="UniProtKB-KW"/>
</dbReference>
<dbReference type="Gene3D" id="3.40.228.10">
    <property type="entry name" value="Dimethylsulfoxide Reductase, domain 2"/>
    <property type="match status" value="1"/>
</dbReference>
<dbReference type="CDD" id="cd02790">
    <property type="entry name" value="MopB_CT_Formate-Dh_H"/>
    <property type="match status" value="1"/>
</dbReference>
<keyword evidence="5" id="KW-0479">Metal-binding</keyword>
<dbReference type="SUPFAM" id="SSF53706">
    <property type="entry name" value="Formate dehydrogenase/DMSO reductase, domains 1-3"/>
    <property type="match status" value="1"/>
</dbReference>
<dbReference type="InterPro" id="IPR006478">
    <property type="entry name" value="Formate_DH_asu"/>
</dbReference>
<keyword evidence="6" id="KW-0732">Signal</keyword>
<evidence type="ECO:0000256" key="3">
    <source>
        <dbReference type="ARBA" id="ARBA00022485"/>
    </source>
</evidence>
<protein>
    <recommendedName>
        <fullName evidence="15">nitrate reductase (cytochrome)</fullName>
        <ecNumber evidence="15">1.9.6.1</ecNumber>
    </recommendedName>
</protein>
<comment type="cofactor">
    <cofactor evidence="2">
        <name>[4Fe-4S] cluster</name>
        <dbReference type="ChEBI" id="CHEBI:49883"/>
    </cofactor>
</comment>
<keyword evidence="3" id="KW-0004">4Fe-4S</keyword>
<dbReference type="AlphaFoldDB" id="A0A445MRW3"/>
<evidence type="ECO:0000256" key="15">
    <source>
        <dbReference type="ARBA" id="ARBA00067026"/>
    </source>
</evidence>
<dbReference type="Gene3D" id="2.40.40.20">
    <property type="match status" value="1"/>
</dbReference>